<proteinExistence type="predicted"/>
<dbReference type="RefSeq" id="WP_111479731.1">
    <property type="nucleotide sequence ID" value="NZ_QHKM01000007.1"/>
</dbReference>
<accession>A0A328B9B0</accession>
<sequence>MLEIILEVAVVAIIVGLQIRTFLRTRTEVARLAALYPPKDTLRVERRLVTPDGTVDLPDYAADAPADAYAVDIIRTDEVSADFREIVVDTNAYLRHNKGAAADFNILKDIAARQGQGPESAVQANVATPLYLGLLGTFLGVILGLVSIARRGVTDDTSLTPFLTGVLIAMVGSFMGLLLTLMGNTLLRNARQQRDYRQNQYFTFLQARLLPILHNDMSASLSTLKGVLDAFNQDFVGKVTLFEPILNTITENIRVQRDFLVKLEEIGFDRMAQANLAVFEKVRESAELFGQFTAYQQQLNQMLDKGAESGRVVGGILDRLTGFERGINNLGQYIGQHDNVIQRQLDFFQRHQTEMSNIAARSEQYFDEAALHLTELMRRRLEHHERDAQRAYEKWGEYFQKLNQDNAFERIMRQLDPLKDVKTNQEALARDVSATQRELLRKIELDGQVDAKLLEQLTMMNRILRVATAKNRWQRGMDKLFGGVKEQE</sequence>
<evidence type="ECO:0000313" key="3">
    <source>
        <dbReference type="Proteomes" id="UP000248553"/>
    </source>
</evidence>
<dbReference type="Proteomes" id="UP000248553">
    <property type="component" value="Unassembled WGS sequence"/>
</dbReference>
<name>A0A328B9B0_9BACT</name>
<dbReference type="EMBL" id="QHKM01000007">
    <property type="protein sequence ID" value="RAK64010.1"/>
    <property type="molecule type" value="Genomic_DNA"/>
</dbReference>
<evidence type="ECO:0000256" key="1">
    <source>
        <dbReference type="SAM" id="Phobius"/>
    </source>
</evidence>
<keyword evidence="3" id="KW-1185">Reference proteome</keyword>
<evidence type="ECO:0000313" key="2">
    <source>
        <dbReference type="EMBL" id="RAK64010.1"/>
    </source>
</evidence>
<keyword evidence="1" id="KW-1133">Transmembrane helix</keyword>
<dbReference type="OrthoDB" id="1066121at2"/>
<gene>
    <name evidence="2" type="ORF">DLM85_18855</name>
</gene>
<keyword evidence="1" id="KW-0472">Membrane</keyword>
<organism evidence="2 3">
    <name type="scientific">Hymenobacter edaphi</name>
    <dbReference type="NCBI Taxonomy" id="2211146"/>
    <lineage>
        <taxon>Bacteria</taxon>
        <taxon>Pseudomonadati</taxon>
        <taxon>Bacteroidota</taxon>
        <taxon>Cytophagia</taxon>
        <taxon>Cytophagales</taxon>
        <taxon>Hymenobacteraceae</taxon>
        <taxon>Hymenobacter</taxon>
    </lineage>
</organism>
<feature type="transmembrane region" description="Helical" evidence="1">
    <location>
        <begin position="162"/>
        <end position="187"/>
    </location>
</feature>
<feature type="transmembrane region" description="Helical" evidence="1">
    <location>
        <begin position="130"/>
        <end position="150"/>
    </location>
</feature>
<comment type="caution">
    <text evidence="2">The sequence shown here is derived from an EMBL/GenBank/DDBJ whole genome shotgun (WGS) entry which is preliminary data.</text>
</comment>
<evidence type="ECO:0008006" key="4">
    <source>
        <dbReference type="Google" id="ProtNLM"/>
    </source>
</evidence>
<feature type="transmembrane region" description="Helical" evidence="1">
    <location>
        <begin position="6"/>
        <end position="23"/>
    </location>
</feature>
<protein>
    <recommendedName>
        <fullName evidence="4">MotA/TolQ/ExbB proton channel domain-containing protein</fullName>
    </recommendedName>
</protein>
<dbReference type="AlphaFoldDB" id="A0A328B9B0"/>
<reference evidence="3" key="1">
    <citation type="submission" date="2018-05" db="EMBL/GenBank/DDBJ databases">
        <authorList>
            <person name="Nie L."/>
        </authorList>
    </citation>
    <scope>NUCLEOTIDE SEQUENCE [LARGE SCALE GENOMIC DNA]</scope>
    <source>
        <strain evidence="3">NL</strain>
    </source>
</reference>
<keyword evidence="1" id="KW-0812">Transmembrane</keyword>